<evidence type="ECO:0000313" key="3">
    <source>
        <dbReference type="EMBL" id="KAL2286865.1"/>
    </source>
</evidence>
<feature type="compositionally biased region" description="Pro residues" evidence="2">
    <location>
        <begin position="98"/>
        <end position="111"/>
    </location>
</feature>
<keyword evidence="1" id="KW-0175">Coiled coil</keyword>
<evidence type="ECO:0000256" key="1">
    <source>
        <dbReference type="SAM" id="Coils"/>
    </source>
</evidence>
<gene>
    <name evidence="3" type="ORF">FJTKL_06392</name>
</gene>
<feature type="compositionally biased region" description="Basic and acidic residues" evidence="2">
    <location>
        <begin position="424"/>
        <end position="435"/>
    </location>
</feature>
<sequence length="505" mass="52898">MGDLTAFLLHDHRPQGGSNCSYPTPPRAVATRSPPRAAKTSTSTARNRLQDPHLHHPRVSDHRLPRSPEPLAMAPDLNSVPPSPRALALSRRASSQQMPPPPAPGPGPGPAPSTSDPALNILPSNQNAVNTGAPTTASLPSPRLIATVSTAHPPADVSSLASGPGPTRHPHPLTAAELHQQVEKEQEAVVRIYFSAERDLCTNMFPLTQYPPQVNRLTRELEILRQHNDASSASASDSGTEPSTSTIPMIPDGRQHLLSGSGFSIPSQTSGRERRHTRSGSSASARSIAATTGSTSVVNITSPAPIRPGATALSRQNSTQSHSRQSLSSSPAHASSFASSHLADAAHGGYFHLRSATGASSQAPSHAQATPGSGPTEMMSPSMMSVTSRYEETAFHRQELETVKRENDALKRRIRELERLVRERRPSDANTRPRSESVSTTASVNVTGGGAGIAPPRGDRVTSMLSTAGSTAGSVAVGVPEDELRVGQSAASAGQQNPASGDQAA</sequence>
<evidence type="ECO:0000256" key="2">
    <source>
        <dbReference type="SAM" id="MobiDB-lite"/>
    </source>
</evidence>
<accession>A0ABR4EWP3</accession>
<feature type="region of interest" description="Disordered" evidence="2">
    <location>
        <begin position="1"/>
        <end position="140"/>
    </location>
</feature>
<feature type="compositionally biased region" description="Low complexity" evidence="2">
    <location>
        <begin position="229"/>
        <end position="238"/>
    </location>
</feature>
<feature type="region of interest" description="Disordered" evidence="2">
    <location>
        <begin position="153"/>
        <end position="172"/>
    </location>
</feature>
<dbReference type="EMBL" id="JBAWTH010000022">
    <property type="protein sequence ID" value="KAL2286865.1"/>
    <property type="molecule type" value="Genomic_DNA"/>
</dbReference>
<comment type="caution">
    <text evidence="3">The sequence shown here is derived from an EMBL/GenBank/DDBJ whole genome shotgun (WGS) entry which is preliminary data.</text>
</comment>
<dbReference type="PANTHER" id="PTHR39610:SF1">
    <property type="match status" value="1"/>
</dbReference>
<reference evidence="3 4" key="1">
    <citation type="submission" date="2024-03" db="EMBL/GenBank/DDBJ databases">
        <title>A high-quality draft genome sequence of Diaporthe vaccinii, a causative agent of upright dieback and viscid rot disease in cranberry plants.</title>
        <authorList>
            <person name="Sarrasin M."/>
            <person name="Lang B.F."/>
            <person name="Burger G."/>
        </authorList>
    </citation>
    <scope>NUCLEOTIDE SEQUENCE [LARGE SCALE GENOMIC DNA]</scope>
    <source>
        <strain evidence="3 4">IS7</strain>
    </source>
</reference>
<feature type="compositionally biased region" description="Low complexity" evidence="2">
    <location>
        <begin position="318"/>
        <end position="335"/>
    </location>
</feature>
<feature type="compositionally biased region" description="Low complexity" evidence="2">
    <location>
        <begin position="279"/>
        <end position="296"/>
    </location>
</feature>
<feature type="compositionally biased region" description="Polar residues" evidence="2">
    <location>
        <begin position="436"/>
        <end position="446"/>
    </location>
</feature>
<name>A0ABR4EWP3_9PEZI</name>
<feature type="region of interest" description="Disordered" evidence="2">
    <location>
        <begin position="424"/>
        <end position="505"/>
    </location>
</feature>
<feature type="region of interest" description="Disordered" evidence="2">
    <location>
        <begin position="357"/>
        <end position="391"/>
    </location>
</feature>
<feature type="compositionally biased region" description="Polar residues" evidence="2">
    <location>
        <begin position="113"/>
        <end position="139"/>
    </location>
</feature>
<feature type="coiled-coil region" evidence="1">
    <location>
        <begin position="393"/>
        <end position="423"/>
    </location>
</feature>
<protein>
    <submittedName>
        <fullName evidence="3">Uncharacterized protein</fullName>
    </submittedName>
</protein>
<keyword evidence="4" id="KW-1185">Reference proteome</keyword>
<feature type="compositionally biased region" description="Polar residues" evidence="2">
    <location>
        <begin position="261"/>
        <end position="270"/>
    </location>
</feature>
<feature type="compositionally biased region" description="Polar residues" evidence="2">
    <location>
        <begin position="357"/>
        <end position="373"/>
    </location>
</feature>
<feature type="compositionally biased region" description="Polar residues" evidence="2">
    <location>
        <begin position="489"/>
        <end position="505"/>
    </location>
</feature>
<feature type="compositionally biased region" description="Polar residues" evidence="2">
    <location>
        <begin position="463"/>
        <end position="473"/>
    </location>
</feature>
<feature type="compositionally biased region" description="Basic and acidic residues" evidence="2">
    <location>
        <begin position="48"/>
        <end position="66"/>
    </location>
</feature>
<organism evidence="3 4">
    <name type="scientific">Diaporthe vaccinii</name>
    <dbReference type="NCBI Taxonomy" id="105482"/>
    <lineage>
        <taxon>Eukaryota</taxon>
        <taxon>Fungi</taxon>
        <taxon>Dikarya</taxon>
        <taxon>Ascomycota</taxon>
        <taxon>Pezizomycotina</taxon>
        <taxon>Sordariomycetes</taxon>
        <taxon>Sordariomycetidae</taxon>
        <taxon>Diaporthales</taxon>
        <taxon>Diaporthaceae</taxon>
        <taxon>Diaporthe</taxon>
        <taxon>Diaporthe eres species complex</taxon>
    </lineage>
</organism>
<evidence type="ECO:0000313" key="4">
    <source>
        <dbReference type="Proteomes" id="UP001600888"/>
    </source>
</evidence>
<proteinExistence type="predicted"/>
<dbReference type="Proteomes" id="UP001600888">
    <property type="component" value="Unassembled WGS sequence"/>
</dbReference>
<dbReference type="PANTHER" id="PTHR39610">
    <property type="entry name" value="BZIP DOMAIN-CONTAINING PROTEIN-RELATED"/>
    <property type="match status" value="1"/>
</dbReference>
<feature type="region of interest" description="Disordered" evidence="2">
    <location>
        <begin position="228"/>
        <end position="335"/>
    </location>
</feature>